<evidence type="ECO:0000256" key="3">
    <source>
        <dbReference type="ARBA" id="ARBA00022989"/>
    </source>
</evidence>
<dbReference type="Proteomes" id="UP001211907">
    <property type="component" value="Unassembled WGS sequence"/>
</dbReference>
<feature type="transmembrane region" description="Helical" evidence="5">
    <location>
        <begin position="24"/>
        <end position="40"/>
    </location>
</feature>
<feature type="transmembrane region" description="Helical" evidence="5">
    <location>
        <begin position="47"/>
        <end position="68"/>
    </location>
</feature>
<dbReference type="InterPro" id="IPR005829">
    <property type="entry name" value="Sugar_transporter_CS"/>
</dbReference>
<dbReference type="GO" id="GO:0005351">
    <property type="term" value="F:carbohydrate:proton symporter activity"/>
    <property type="evidence" value="ECO:0007669"/>
    <property type="project" value="TreeGrafter"/>
</dbReference>
<proteinExistence type="predicted"/>
<keyword evidence="3 5" id="KW-1133">Transmembrane helix</keyword>
<keyword evidence="4 5" id="KW-0472">Membrane</keyword>
<evidence type="ECO:0000313" key="7">
    <source>
        <dbReference type="Proteomes" id="UP001211907"/>
    </source>
</evidence>
<dbReference type="AlphaFoldDB" id="A0AAD5XAS4"/>
<evidence type="ECO:0000256" key="1">
    <source>
        <dbReference type="ARBA" id="ARBA00004141"/>
    </source>
</evidence>
<dbReference type="Pfam" id="PF00083">
    <property type="entry name" value="Sugar_tr"/>
    <property type="match status" value="1"/>
</dbReference>
<feature type="transmembrane region" description="Helical" evidence="5">
    <location>
        <begin position="297"/>
        <end position="313"/>
    </location>
</feature>
<feature type="transmembrane region" description="Helical" evidence="5">
    <location>
        <begin position="80"/>
        <end position="100"/>
    </location>
</feature>
<feature type="transmembrane region" description="Helical" evidence="5">
    <location>
        <begin position="112"/>
        <end position="131"/>
    </location>
</feature>
<dbReference type="SUPFAM" id="SSF103473">
    <property type="entry name" value="MFS general substrate transporter"/>
    <property type="match status" value="1"/>
</dbReference>
<gene>
    <name evidence="6" type="ORF">HK100_001816</name>
</gene>
<feature type="transmembrane region" description="Helical" evidence="5">
    <location>
        <begin position="265"/>
        <end position="285"/>
    </location>
</feature>
<name>A0AAD5XAS4_9FUNG</name>
<comment type="caution">
    <text evidence="6">The sequence shown here is derived from an EMBL/GenBank/DDBJ whole genome shotgun (WGS) entry which is preliminary data.</text>
</comment>
<feature type="transmembrane region" description="Helical" evidence="5">
    <location>
        <begin position="137"/>
        <end position="153"/>
    </location>
</feature>
<dbReference type="GO" id="GO:0016020">
    <property type="term" value="C:membrane"/>
    <property type="evidence" value="ECO:0007669"/>
    <property type="project" value="UniProtKB-SubCell"/>
</dbReference>
<feature type="transmembrane region" description="Helical" evidence="5">
    <location>
        <begin position="394"/>
        <end position="411"/>
    </location>
</feature>
<dbReference type="InterPro" id="IPR005828">
    <property type="entry name" value="MFS_sugar_transport-like"/>
</dbReference>
<accession>A0AAD5XAS4</accession>
<keyword evidence="2 5" id="KW-0812">Transmembrane</keyword>
<organism evidence="6 7">
    <name type="scientific">Physocladia obscura</name>
    <dbReference type="NCBI Taxonomy" id="109957"/>
    <lineage>
        <taxon>Eukaryota</taxon>
        <taxon>Fungi</taxon>
        <taxon>Fungi incertae sedis</taxon>
        <taxon>Chytridiomycota</taxon>
        <taxon>Chytridiomycota incertae sedis</taxon>
        <taxon>Chytridiomycetes</taxon>
        <taxon>Chytridiales</taxon>
        <taxon>Chytriomycetaceae</taxon>
        <taxon>Physocladia</taxon>
    </lineage>
</organism>
<evidence type="ECO:0000256" key="2">
    <source>
        <dbReference type="ARBA" id="ARBA00022692"/>
    </source>
</evidence>
<feature type="transmembrane region" description="Helical" evidence="5">
    <location>
        <begin position="325"/>
        <end position="349"/>
    </location>
</feature>
<dbReference type="EMBL" id="JADGJH010001401">
    <property type="protein sequence ID" value="KAJ3114024.1"/>
    <property type="molecule type" value="Genomic_DNA"/>
</dbReference>
<reference evidence="6" key="1">
    <citation type="submission" date="2020-05" db="EMBL/GenBank/DDBJ databases">
        <title>Phylogenomic resolution of chytrid fungi.</title>
        <authorList>
            <person name="Stajich J.E."/>
            <person name="Amses K."/>
            <person name="Simmons R."/>
            <person name="Seto K."/>
            <person name="Myers J."/>
            <person name="Bonds A."/>
            <person name="Quandt C.A."/>
            <person name="Barry K."/>
            <person name="Liu P."/>
            <person name="Grigoriev I."/>
            <person name="Longcore J.E."/>
            <person name="James T.Y."/>
        </authorList>
    </citation>
    <scope>NUCLEOTIDE SEQUENCE</scope>
    <source>
        <strain evidence="6">JEL0513</strain>
    </source>
</reference>
<dbReference type="Gene3D" id="1.20.1250.20">
    <property type="entry name" value="MFS general substrate transporter like domains"/>
    <property type="match status" value="1"/>
</dbReference>
<evidence type="ECO:0000256" key="5">
    <source>
        <dbReference type="SAM" id="Phobius"/>
    </source>
</evidence>
<dbReference type="PROSITE" id="PS00216">
    <property type="entry name" value="SUGAR_TRANSPORT_1"/>
    <property type="match status" value="1"/>
</dbReference>
<keyword evidence="7" id="KW-1185">Reference proteome</keyword>
<feature type="transmembrane region" description="Helical" evidence="5">
    <location>
        <begin position="226"/>
        <end position="253"/>
    </location>
</feature>
<evidence type="ECO:0000313" key="6">
    <source>
        <dbReference type="EMBL" id="KAJ3114024.1"/>
    </source>
</evidence>
<evidence type="ECO:0000256" key="4">
    <source>
        <dbReference type="ARBA" id="ARBA00023136"/>
    </source>
</evidence>
<dbReference type="InterPro" id="IPR050360">
    <property type="entry name" value="MFS_Sugar_Transporters"/>
</dbReference>
<evidence type="ECO:0008006" key="8">
    <source>
        <dbReference type="Google" id="ProtNLM"/>
    </source>
</evidence>
<dbReference type="PANTHER" id="PTHR48022:SF64">
    <property type="entry name" value="MAJOR FACILITATOR SUPERFAMILY (MFS) PROFILE DOMAIN-CONTAINING PROTEIN"/>
    <property type="match status" value="1"/>
</dbReference>
<comment type="subcellular location">
    <subcellularLocation>
        <location evidence="1">Membrane</location>
        <topology evidence="1">Multi-pass membrane protein</topology>
    </subcellularLocation>
</comment>
<protein>
    <recommendedName>
        <fullName evidence="8">Major facilitator superfamily (MFS) profile domain-containing protein</fullName>
    </recommendedName>
</protein>
<dbReference type="PANTHER" id="PTHR48022">
    <property type="entry name" value="PLASTIDIC GLUCOSE TRANSPORTER 4"/>
    <property type="match status" value="1"/>
</dbReference>
<sequence length="469" mass="52565">MELSSFTDEITPKDPTSLATFESLSNYAGMMAAVFMPFCYDWKGRKFGFLIGNIIAFIGSAISVFGSLNPTNDTAANVYYFGRFIAVLGIDISAGCSWMYANELAHPAHRAYFGGLFGIAWSIGSFIDSLIWRFPTIMQMVFSVLIIITLPFIPESPRTLVSKGREEEAEKVVREWVGCSIASEQFVQEQMAELRESLAGGPKNESIFEVYNMSPLWSTKNASRRIFIMIITNAVINLLNVGTTGGIFATLIYEQIGLGSDRQKTAINLGNTFLSIIVGCIASLYMDIWGRRRTYMIGYGISFVLGFIGAIAMEGFRDTSLSGYSYLYIFSVFLGTIYSTPLSCVKLLFEAELMAYSYRAKGKALSDFTLKPSNVILTYMQSAVYSAIDTRSFWVAQGYVLIFWGLHWFIMPETRGRTLEEVDEIFDHPSPMYTEWFHKNSGEVNYVKHSLNLLKEKEIESGDPLPVKA</sequence>
<dbReference type="InterPro" id="IPR036259">
    <property type="entry name" value="MFS_trans_sf"/>
</dbReference>